<keyword evidence="5" id="KW-1185">Reference proteome</keyword>
<comment type="caution">
    <text evidence="4">The sequence shown here is derived from an EMBL/GenBank/DDBJ whole genome shotgun (WGS) entry which is preliminary data.</text>
</comment>
<keyword evidence="2" id="KW-0472">Membrane</keyword>
<dbReference type="RefSeq" id="WP_338251857.1">
    <property type="nucleotide sequence ID" value="NZ_BSRI01000002.1"/>
</dbReference>
<evidence type="ECO:0000256" key="2">
    <source>
        <dbReference type="SAM" id="Phobius"/>
    </source>
</evidence>
<feature type="region of interest" description="Disordered" evidence="1">
    <location>
        <begin position="90"/>
        <end position="114"/>
    </location>
</feature>
<keyword evidence="2" id="KW-0812">Transmembrane</keyword>
<evidence type="ECO:0000256" key="1">
    <source>
        <dbReference type="SAM" id="MobiDB-lite"/>
    </source>
</evidence>
<proteinExistence type="predicted"/>
<reference evidence="4 5" key="1">
    <citation type="submission" date="2023-02" db="EMBL/GenBank/DDBJ databases">
        <title>Dictyobacter halimunensis sp. nov., a new member of the class Ktedonobacteria from forest soil in a geothermal area.</title>
        <authorList>
            <person name="Rachmania M.K."/>
            <person name="Ningsih F."/>
            <person name="Sakai Y."/>
            <person name="Yabe S."/>
            <person name="Yokota A."/>
            <person name="Sjamsuridzal W."/>
        </authorList>
    </citation>
    <scope>NUCLEOTIDE SEQUENCE [LARGE SCALE GENOMIC DNA]</scope>
    <source>
        <strain evidence="4 5">S3.2.2.5</strain>
    </source>
</reference>
<accession>A0ABQ6FT97</accession>
<keyword evidence="2" id="KW-1133">Transmembrane helix</keyword>
<dbReference type="EMBL" id="BSRI01000002">
    <property type="protein sequence ID" value="GLV56504.1"/>
    <property type="molecule type" value="Genomic_DNA"/>
</dbReference>
<dbReference type="Pfam" id="PF24878">
    <property type="entry name" value="YkcB_C"/>
    <property type="match status" value="1"/>
</dbReference>
<sequence length="245" mass="24409">MPIIGIGCAIAAIVLFLGRLLPRQAITDRLLMPAVGLGLAALLLTPTVWSAIPAIDNIAADLPMAGQSQGFGGTGGASGNSRRFAFDRQGTTTTNQPAPTGASGGSPAAGPGNGGNSVDTALITYLEANQGSTKYLLAVPSSQTADSIILSTNKAVMALGGFSGSDPILTSSQLKALVANGTVRYFLPNGSGGFGGGPGGQSSSTTSWVTQSCKVVPSSQWQSSTSTTSSGFGGSSQLYDCKASS</sequence>
<protein>
    <recommendedName>
        <fullName evidence="3">Putative mannosyltransferase YkcA/B-like C-terminal domain-containing protein</fullName>
    </recommendedName>
</protein>
<evidence type="ECO:0000259" key="3">
    <source>
        <dbReference type="Pfam" id="PF24878"/>
    </source>
</evidence>
<feature type="transmembrane region" description="Helical" evidence="2">
    <location>
        <begin position="32"/>
        <end position="52"/>
    </location>
</feature>
<dbReference type="Proteomes" id="UP001344906">
    <property type="component" value="Unassembled WGS sequence"/>
</dbReference>
<feature type="compositionally biased region" description="Low complexity" evidence="1">
    <location>
        <begin position="97"/>
        <end position="110"/>
    </location>
</feature>
<dbReference type="InterPro" id="IPR056785">
    <property type="entry name" value="YkcA/B-like_C"/>
</dbReference>
<evidence type="ECO:0000313" key="4">
    <source>
        <dbReference type="EMBL" id="GLV56504.1"/>
    </source>
</evidence>
<feature type="domain" description="Putative mannosyltransferase YkcA/B-like C-terminal" evidence="3">
    <location>
        <begin position="122"/>
        <end position="211"/>
    </location>
</feature>
<name>A0ABQ6FT97_9CHLR</name>
<organism evidence="4 5">
    <name type="scientific">Dictyobacter halimunensis</name>
    <dbReference type="NCBI Taxonomy" id="3026934"/>
    <lineage>
        <taxon>Bacteria</taxon>
        <taxon>Bacillati</taxon>
        <taxon>Chloroflexota</taxon>
        <taxon>Ktedonobacteria</taxon>
        <taxon>Ktedonobacterales</taxon>
        <taxon>Dictyobacteraceae</taxon>
        <taxon>Dictyobacter</taxon>
    </lineage>
</organism>
<gene>
    <name evidence="4" type="ORF">KDH_33440</name>
</gene>
<feature type="compositionally biased region" description="Low complexity" evidence="1">
    <location>
        <begin position="218"/>
        <end position="230"/>
    </location>
</feature>
<evidence type="ECO:0000313" key="5">
    <source>
        <dbReference type="Proteomes" id="UP001344906"/>
    </source>
</evidence>
<feature type="region of interest" description="Disordered" evidence="1">
    <location>
        <begin position="218"/>
        <end position="245"/>
    </location>
</feature>